<comment type="caution">
    <text evidence="2">The sequence shown here is derived from an EMBL/GenBank/DDBJ whole genome shotgun (WGS) entry which is preliminary data.</text>
</comment>
<evidence type="ECO:0000313" key="3">
    <source>
        <dbReference type="Proteomes" id="UP000321328"/>
    </source>
</evidence>
<accession>A0A511D4G8</accession>
<keyword evidence="3" id="KW-1185">Reference proteome</keyword>
<dbReference type="EMBL" id="BJVI01000021">
    <property type="protein sequence ID" value="GEL18484.1"/>
    <property type="molecule type" value="Genomic_DNA"/>
</dbReference>
<comment type="similarity">
    <text evidence="1">Belongs to the RutC family.</text>
</comment>
<organism evidence="2 3">
    <name type="scientific">Pseudonocardia asaccharolytica DSM 44247 = NBRC 16224</name>
    <dbReference type="NCBI Taxonomy" id="1123024"/>
    <lineage>
        <taxon>Bacteria</taxon>
        <taxon>Bacillati</taxon>
        <taxon>Actinomycetota</taxon>
        <taxon>Actinomycetes</taxon>
        <taxon>Pseudonocardiales</taxon>
        <taxon>Pseudonocardiaceae</taxon>
        <taxon>Pseudonocardia</taxon>
    </lineage>
</organism>
<sequence>MATVEEYAAPGVYDPPSYAQAVKVTGARTILFVSGQVAYDDDGEPAHGRDFAAQARSVFRALQAQVEAGGGTLRDIVKLTTYLTDIRYRTELIPIREEFFGPKTPAATQVAVSALGRPEWLIEIEAIAVL</sequence>
<dbReference type="OrthoDB" id="9815126at2"/>
<dbReference type="CDD" id="cd00448">
    <property type="entry name" value="YjgF_YER057c_UK114_family"/>
    <property type="match status" value="1"/>
</dbReference>
<evidence type="ECO:0000256" key="1">
    <source>
        <dbReference type="ARBA" id="ARBA00010552"/>
    </source>
</evidence>
<dbReference type="Pfam" id="PF01042">
    <property type="entry name" value="Ribonuc_L-PSP"/>
    <property type="match status" value="1"/>
</dbReference>
<dbReference type="SUPFAM" id="SSF55298">
    <property type="entry name" value="YjgF-like"/>
    <property type="match status" value="1"/>
</dbReference>
<dbReference type="PANTHER" id="PTHR11803:SF58">
    <property type="entry name" value="PROTEIN HMF1-RELATED"/>
    <property type="match status" value="1"/>
</dbReference>
<protein>
    <recommendedName>
        <fullName evidence="4">Enamine deaminase RidA</fullName>
    </recommendedName>
</protein>
<dbReference type="Gene3D" id="3.30.1330.40">
    <property type="entry name" value="RutC-like"/>
    <property type="match status" value="1"/>
</dbReference>
<reference evidence="2 3" key="1">
    <citation type="submission" date="2019-07" db="EMBL/GenBank/DDBJ databases">
        <title>Whole genome shotgun sequence of Pseudonocardia asaccharolytica NBRC 16224.</title>
        <authorList>
            <person name="Hosoyama A."/>
            <person name="Uohara A."/>
            <person name="Ohji S."/>
            <person name="Ichikawa N."/>
        </authorList>
    </citation>
    <scope>NUCLEOTIDE SEQUENCE [LARGE SCALE GENOMIC DNA]</scope>
    <source>
        <strain evidence="2 3">NBRC 16224</strain>
    </source>
</reference>
<dbReference type="GO" id="GO:0019239">
    <property type="term" value="F:deaminase activity"/>
    <property type="evidence" value="ECO:0007669"/>
    <property type="project" value="TreeGrafter"/>
</dbReference>
<name>A0A511D4G8_9PSEU</name>
<gene>
    <name evidence="2" type="ORF">PA7_23210</name>
</gene>
<dbReference type="InterPro" id="IPR006175">
    <property type="entry name" value="YjgF/YER057c/UK114"/>
</dbReference>
<dbReference type="Proteomes" id="UP000321328">
    <property type="component" value="Unassembled WGS sequence"/>
</dbReference>
<dbReference type="InterPro" id="IPR035959">
    <property type="entry name" value="RutC-like_sf"/>
</dbReference>
<evidence type="ECO:0008006" key="4">
    <source>
        <dbReference type="Google" id="ProtNLM"/>
    </source>
</evidence>
<proteinExistence type="inferred from homology"/>
<dbReference type="RefSeq" id="WP_028928514.1">
    <property type="nucleotide sequence ID" value="NZ_AUII01000001.1"/>
</dbReference>
<evidence type="ECO:0000313" key="2">
    <source>
        <dbReference type="EMBL" id="GEL18484.1"/>
    </source>
</evidence>
<dbReference type="GO" id="GO:0005829">
    <property type="term" value="C:cytosol"/>
    <property type="evidence" value="ECO:0007669"/>
    <property type="project" value="TreeGrafter"/>
</dbReference>
<dbReference type="AlphaFoldDB" id="A0A511D4G8"/>
<dbReference type="STRING" id="1123024.GCA_000423625_00225"/>
<dbReference type="PANTHER" id="PTHR11803">
    <property type="entry name" value="2-IMINOBUTANOATE/2-IMINOPROPANOATE DEAMINASE RIDA"/>
    <property type="match status" value="1"/>
</dbReference>